<keyword evidence="9" id="KW-1185">Reference proteome</keyword>
<dbReference type="GO" id="GO:0004674">
    <property type="term" value="F:protein serine/threonine kinase activity"/>
    <property type="evidence" value="ECO:0007669"/>
    <property type="project" value="UniProtKB-KW"/>
</dbReference>
<evidence type="ECO:0000256" key="6">
    <source>
        <dbReference type="SAM" id="MobiDB-lite"/>
    </source>
</evidence>
<evidence type="ECO:0000256" key="5">
    <source>
        <dbReference type="ARBA" id="ARBA00022840"/>
    </source>
</evidence>
<dbReference type="Proteomes" id="UP000694548">
    <property type="component" value="Unassembled WGS sequence"/>
</dbReference>
<dbReference type="Pfam" id="PF00069">
    <property type="entry name" value="Pkinase"/>
    <property type="match status" value="1"/>
</dbReference>
<evidence type="ECO:0000256" key="2">
    <source>
        <dbReference type="ARBA" id="ARBA00022679"/>
    </source>
</evidence>
<evidence type="ECO:0000256" key="3">
    <source>
        <dbReference type="ARBA" id="ARBA00022741"/>
    </source>
</evidence>
<dbReference type="InterPro" id="IPR011009">
    <property type="entry name" value="Kinase-like_dom_sf"/>
</dbReference>
<keyword evidence="5" id="KW-0067">ATP-binding</keyword>
<dbReference type="AlphaFoldDB" id="A0A8C6NVL5"/>
<dbReference type="GeneTree" id="ENSGT00940000164472"/>
<name>A0A8C6NVL5_NOTFU</name>
<keyword evidence="3" id="KW-0547">Nucleotide-binding</keyword>
<dbReference type="Gene3D" id="1.10.510.10">
    <property type="entry name" value="Transferase(Phosphotransferase) domain 1"/>
    <property type="match status" value="2"/>
</dbReference>
<evidence type="ECO:0000259" key="7">
    <source>
        <dbReference type="PROSITE" id="PS50011"/>
    </source>
</evidence>
<dbReference type="SMART" id="SM00220">
    <property type="entry name" value="S_TKc"/>
    <property type="match status" value="1"/>
</dbReference>
<dbReference type="Ensembl" id="ENSNFUT00015029789.1">
    <property type="protein sequence ID" value="ENSNFUP00015028511.1"/>
    <property type="gene ID" value="ENSNFUG00015013793.1"/>
</dbReference>
<feature type="compositionally biased region" description="Basic and acidic residues" evidence="6">
    <location>
        <begin position="128"/>
        <end position="142"/>
    </location>
</feature>
<evidence type="ECO:0000256" key="1">
    <source>
        <dbReference type="ARBA" id="ARBA00022527"/>
    </source>
</evidence>
<sequence>MPHKTSLDTGWRVEHFFKKCVKGSTITWELKTPQEYKIEHNKRSTPTVPKTKPLAELLGQEQLKPDTTKFRDFLSMIDLFKRMLTMEAADRITPDDALNHSFITMENLPDASESPYVKFGKEVLARSERARSERASPARVREMEEDSDQSELSGQVKQSTFTLEKGVQLIHGSNIYQVEEVIGSSANGIVVKCIEEDTDEKFAVKVFKKEKHLKAINEANVHNHFSIVNTDNNNLITMIDCFIHNGHFCLAFELLQLNLCDFVHQQHWKPMRVADIRPIAQQMLVSLSTLKYNGVIHADIKPSSVMLVNHDSQPFKVKLIGFGSAHETGTLTNITKVQTVGYRAPEVHMGLPFNESIDIWGLGCTLVFLYLAKHLFPEDEYSVMRLIHLRSLDNLVTMTSDLEMLNPSDRIRPDEALKHPFILRGKYPNTSCHPSVKTAV</sequence>
<keyword evidence="4" id="KW-0418">Kinase</keyword>
<keyword evidence="2" id="KW-0808">Transferase</keyword>
<reference evidence="8" key="2">
    <citation type="submission" date="2025-09" db="UniProtKB">
        <authorList>
            <consortium name="Ensembl"/>
        </authorList>
    </citation>
    <scope>IDENTIFICATION</scope>
</reference>
<dbReference type="PANTHER" id="PTHR24058:SF53">
    <property type="entry name" value="HOMEODOMAIN-INTERACTING PROTEIN KINASE 2"/>
    <property type="match status" value="1"/>
</dbReference>
<accession>A0A8C6NVL5</accession>
<protein>
    <recommendedName>
        <fullName evidence="7">Protein kinase domain-containing protein</fullName>
    </recommendedName>
</protein>
<dbReference type="InterPro" id="IPR050494">
    <property type="entry name" value="Ser_Thr_dual-spec_kinase"/>
</dbReference>
<dbReference type="SUPFAM" id="SSF56112">
    <property type="entry name" value="Protein kinase-like (PK-like)"/>
    <property type="match status" value="1"/>
</dbReference>
<reference evidence="8" key="1">
    <citation type="submission" date="2025-08" db="UniProtKB">
        <authorList>
            <consortium name="Ensembl"/>
        </authorList>
    </citation>
    <scope>IDENTIFICATION</scope>
</reference>
<feature type="region of interest" description="Disordered" evidence="6">
    <location>
        <begin position="128"/>
        <end position="155"/>
    </location>
</feature>
<evidence type="ECO:0000313" key="8">
    <source>
        <dbReference type="Ensembl" id="ENSNFUP00015028511.1"/>
    </source>
</evidence>
<feature type="domain" description="Protein kinase" evidence="7">
    <location>
        <begin position="176"/>
        <end position="422"/>
    </location>
</feature>
<evidence type="ECO:0000256" key="4">
    <source>
        <dbReference type="ARBA" id="ARBA00022777"/>
    </source>
</evidence>
<keyword evidence="1" id="KW-0723">Serine/threonine-protein kinase</keyword>
<evidence type="ECO:0000313" key="9">
    <source>
        <dbReference type="Proteomes" id="UP000694548"/>
    </source>
</evidence>
<dbReference type="PANTHER" id="PTHR24058">
    <property type="entry name" value="DUAL SPECIFICITY PROTEIN KINASE"/>
    <property type="match status" value="1"/>
</dbReference>
<dbReference type="GO" id="GO:0005524">
    <property type="term" value="F:ATP binding"/>
    <property type="evidence" value="ECO:0007669"/>
    <property type="project" value="UniProtKB-KW"/>
</dbReference>
<dbReference type="PROSITE" id="PS50011">
    <property type="entry name" value="PROTEIN_KINASE_DOM"/>
    <property type="match status" value="1"/>
</dbReference>
<dbReference type="InterPro" id="IPR000719">
    <property type="entry name" value="Prot_kinase_dom"/>
</dbReference>
<dbReference type="Gene3D" id="3.30.200.20">
    <property type="entry name" value="Phosphorylase Kinase, domain 1"/>
    <property type="match status" value="1"/>
</dbReference>
<organism evidence="8 9">
    <name type="scientific">Nothobranchius furzeri</name>
    <name type="common">Turquoise killifish</name>
    <dbReference type="NCBI Taxonomy" id="105023"/>
    <lineage>
        <taxon>Eukaryota</taxon>
        <taxon>Metazoa</taxon>
        <taxon>Chordata</taxon>
        <taxon>Craniata</taxon>
        <taxon>Vertebrata</taxon>
        <taxon>Euteleostomi</taxon>
        <taxon>Actinopterygii</taxon>
        <taxon>Neopterygii</taxon>
        <taxon>Teleostei</taxon>
        <taxon>Neoteleostei</taxon>
        <taxon>Acanthomorphata</taxon>
        <taxon>Ovalentaria</taxon>
        <taxon>Atherinomorphae</taxon>
        <taxon>Cyprinodontiformes</taxon>
        <taxon>Nothobranchiidae</taxon>
        <taxon>Nothobranchius</taxon>
    </lineage>
</organism>
<proteinExistence type="predicted"/>